<keyword evidence="4" id="KW-0256">Endoplasmic reticulum</keyword>
<protein>
    <submittedName>
        <fullName evidence="8">Uncharacterized protein</fullName>
    </submittedName>
</protein>
<dbReference type="GO" id="GO:0007029">
    <property type="term" value="P:endoplasmic reticulum organization"/>
    <property type="evidence" value="ECO:0007669"/>
    <property type="project" value="InterPro"/>
</dbReference>
<comment type="similarity">
    <text evidence="2">Belongs to the jagunal family.</text>
</comment>
<dbReference type="AlphaFoldDB" id="A0A8J5QZX1"/>
<keyword evidence="3 7" id="KW-0812">Transmembrane</keyword>
<evidence type="ECO:0000256" key="3">
    <source>
        <dbReference type="ARBA" id="ARBA00022692"/>
    </source>
</evidence>
<evidence type="ECO:0000256" key="7">
    <source>
        <dbReference type="SAM" id="Phobius"/>
    </source>
</evidence>
<dbReference type="OrthoDB" id="8914197at2759"/>
<keyword evidence="9" id="KW-1185">Reference proteome</keyword>
<sequence length="112" mass="12852">MVGIYLVINVLVLFIGLSALKKNQIKSMTRFMYGIGLLGFGPIIYATIYYLPDVWVYLTVGKTEDILLWKDLPYGLLWYAFILAAFQVHSFTLYFSSKLLSAWKSRGLRKAD</sequence>
<evidence type="ECO:0000256" key="4">
    <source>
        <dbReference type="ARBA" id="ARBA00022824"/>
    </source>
</evidence>
<accession>A0A8J5QZX1</accession>
<dbReference type="EMBL" id="JAAOIC020000060">
    <property type="protein sequence ID" value="KAG8035526.1"/>
    <property type="molecule type" value="Genomic_DNA"/>
</dbReference>
<dbReference type="InterPro" id="IPR009787">
    <property type="entry name" value="Jagunal"/>
</dbReference>
<proteinExistence type="inferred from homology"/>
<reference evidence="8" key="1">
    <citation type="submission" date="2020-03" db="EMBL/GenBank/DDBJ databases">
        <authorList>
            <person name="Chebbi M.A."/>
            <person name="Drezen J.M."/>
        </authorList>
    </citation>
    <scope>NUCLEOTIDE SEQUENCE</scope>
    <source>
        <tissue evidence="8">Whole body</tissue>
    </source>
</reference>
<evidence type="ECO:0000256" key="6">
    <source>
        <dbReference type="ARBA" id="ARBA00023136"/>
    </source>
</evidence>
<dbReference type="PANTHER" id="PTHR20955:SF1">
    <property type="entry name" value="PROTEIN JAGUNAL HOMOLOG 1"/>
    <property type="match status" value="1"/>
</dbReference>
<feature type="transmembrane region" description="Helical" evidence="7">
    <location>
        <begin position="76"/>
        <end position="96"/>
    </location>
</feature>
<comment type="caution">
    <text evidence="8">The sequence shown here is derived from an EMBL/GenBank/DDBJ whole genome shotgun (WGS) entry which is preliminary data.</text>
</comment>
<dbReference type="Pfam" id="PF07086">
    <property type="entry name" value="Jagunal"/>
    <property type="match status" value="1"/>
</dbReference>
<evidence type="ECO:0000256" key="2">
    <source>
        <dbReference type="ARBA" id="ARBA00008462"/>
    </source>
</evidence>
<dbReference type="Proteomes" id="UP000729913">
    <property type="component" value="Unassembled WGS sequence"/>
</dbReference>
<gene>
    <name evidence="8" type="ORF">G9C98_006972</name>
</gene>
<evidence type="ECO:0000256" key="1">
    <source>
        <dbReference type="ARBA" id="ARBA00004477"/>
    </source>
</evidence>
<comment type="subcellular location">
    <subcellularLocation>
        <location evidence="1">Endoplasmic reticulum membrane</location>
        <topology evidence="1">Multi-pass membrane protein</topology>
    </subcellularLocation>
</comment>
<evidence type="ECO:0000313" key="9">
    <source>
        <dbReference type="Proteomes" id="UP000729913"/>
    </source>
</evidence>
<feature type="transmembrane region" description="Helical" evidence="7">
    <location>
        <begin position="6"/>
        <end position="21"/>
    </location>
</feature>
<dbReference type="PANTHER" id="PTHR20955">
    <property type="entry name" value="PROTEIN JAGUNAL HOMOLOG 1"/>
    <property type="match status" value="1"/>
</dbReference>
<dbReference type="GO" id="GO:0016192">
    <property type="term" value="P:vesicle-mediated transport"/>
    <property type="evidence" value="ECO:0007669"/>
    <property type="project" value="TreeGrafter"/>
</dbReference>
<evidence type="ECO:0000313" key="8">
    <source>
        <dbReference type="EMBL" id="KAG8035526.1"/>
    </source>
</evidence>
<keyword evidence="6 7" id="KW-0472">Membrane</keyword>
<reference evidence="8" key="2">
    <citation type="submission" date="2021-04" db="EMBL/GenBank/DDBJ databases">
        <title>Genome-wide patterns of bracovirus chromosomal integration into multiple host tissues during parasitism.</title>
        <authorList>
            <person name="Chebbi M.A.C."/>
        </authorList>
    </citation>
    <scope>NUCLEOTIDE SEQUENCE</scope>
    <source>
        <tissue evidence="8">Whole body</tissue>
    </source>
</reference>
<organism evidence="8 9">
    <name type="scientific">Cotesia typhae</name>
    <dbReference type="NCBI Taxonomy" id="2053667"/>
    <lineage>
        <taxon>Eukaryota</taxon>
        <taxon>Metazoa</taxon>
        <taxon>Ecdysozoa</taxon>
        <taxon>Arthropoda</taxon>
        <taxon>Hexapoda</taxon>
        <taxon>Insecta</taxon>
        <taxon>Pterygota</taxon>
        <taxon>Neoptera</taxon>
        <taxon>Endopterygota</taxon>
        <taxon>Hymenoptera</taxon>
        <taxon>Apocrita</taxon>
        <taxon>Ichneumonoidea</taxon>
        <taxon>Braconidae</taxon>
        <taxon>Microgastrinae</taxon>
        <taxon>Cotesia</taxon>
    </lineage>
</organism>
<dbReference type="GO" id="GO:0005789">
    <property type="term" value="C:endoplasmic reticulum membrane"/>
    <property type="evidence" value="ECO:0007669"/>
    <property type="project" value="UniProtKB-SubCell"/>
</dbReference>
<keyword evidence="5 7" id="KW-1133">Transmembrane helix</keyword>
<feature type="transmembrane region" description="Helical" evidence="7">
    <location>
        <begin position="33"/>
        <end position="51"/>
    </location>
</feature>
<evidence type="ECO:0000256" key="5">
    <source>
        <dbReference type="ARBA" id="ARBA00022989"/>
    </source>
</evidence>
<name>A0A8J5QZX1_9HYME</name>